<dbReference type="EMBL" id="JAAAIM010000580">
    <property type="protein sequence ID" value="KAG0286363.1"/>
    <property type="molecule type" value="Genomic_DNA"/>
</dbReference>
<dbReference type="PANTHER" id="PTHR13318:SF95">
    <property type="entry name" value="F-BOX PROTEIN YLR352W"/>
    <property type="match status" value="1"/>
</dbReference>
<dbReference type="SUPFAM" id="SSF52047">
    <property type="entry name" value="RNI-like"/>
    <property type="match status" value="1"/>
</dbReference>
<feature type="region of interest" description="Disordered" evidence="1">
    <location>
        <begin position="623"/>
        <end position="701"/>
    </location>
</feature>
<evidence type="ECO:0000313" key="3">
    <source>
        <dbReference type="Proteomes" id="UP001194696"/>
    </source>
</evidence>
<dbReference type="InterPro" id="IPR006553">
    <property type="entry name" value="Leu-rich_rpt_Cys-con_subtyp"/>
</dbReference>
<name>A0ABQ7JWC6_9FUNG</name>
<dbReference type="Pfam" id="PF13516">
    <property type="entry name" value="LRR_6"/>
    <property type="match status" value="2"/>
</dbReference>
<feature type="compositionally biased region" description="Low complexity" evidence="1">
    <location>
        <begin position="492"/>
        <end position="518"/>
    </location>
</feature>
<feature type="region of interest" description="Disordered" evidence="1">
    <location>
        <begin position="492"/>
        <end position="544"/>
    </location>
</feature>
<evidence type="ECO:0000313" key="2">
    <source>
        <dbReference type="EMBL" id="KAG0286363.1"/>
    </source>
</evidence>
<protein>
    <recommendedName>
        <fullName evidence="4">RNI-like protein</fullName>
    </recommendedName>
</protein>
<organism evidence="2 3">
    <name type="scientific">Linnemannia gamsii</name>
    <dbReference type="NCBI Taxonomy" id="64522"/>
    <lineage>
        <taxon>Eukaryota</taxon>
        <taxon>Fungi</taxon>
        <taxon>Fungi incertae sedis</taxon>
        <taxon>Mucoromycota</taxon>
        <taxon>Mortierellomycotina</taxon>
        <taxon>Mortierellomycetes</taxon>
        <taxon>Mortierellales</taxon>
        <taxon>Mortierellaceae</taxon>
        <taxon>Linnemannia</taxon>
    </lineage>
</organism>
<dbReference type="PANTHER" id="PTHR13318">
    <property type="entry name" value="PARTNER OF PAIRED, ISOFORM B-RELATED"/>
    <property type="match status" value="1"/>
</dbReference>
<feature type="region of interest" description="Disordered" evidence="1">
    <location>
        <begin position="588"/>
        <end position="607"/>
    </location>
</feature>
<feature type="region of interest" description="Disordered" evidence="1">
    <location>
        <begin position="712"/>
        <end position="731"/>
    </location>
</feature>
<evidence type="ECO:0000256" key="1">
    <source>
        <dbReference type="SAM" id="MobiDB-lite"/>
    </source>
</evidence>
<dbReference type="SMART" id="SM00367">
    <property type="entry name" value="LRR_CC"/>
    <property type="match status" value="5"/>
</dbReference>
<reference evidence="2 3" key="1">
    <citation type="journal article" date="2020" name="Fungal Divers.">
        <title>Resolving the Mortierellaceae phylogeny through synthesis of multi-gene phylogenetics and phylogenomics.</title>
        <authorList>
            <person name="Vandepol N."/>
            <person name="Liber J."/>
            <person name="Desiro A."/>
            <person name="Na H."/>
            <person name="Kennedy M."/>
            <person name="Barry K."/>
            <person name="Grigoriev I.V."/>
            <person name="Miller A.N."/>
            <person name="O'Donnell K."/>
            <person name="Stajich J.E."/>
            <person name="Bonito G."/>
        </authorList>
    </citation>
    <scope>NUCLEOTIDE SEQUENCE [LARGE SCALE GENOMIC DNA]</scope>
    <source>
        <strain evidence="2 3">AD045</strain>
    </source>
</reference>
<feature type="region of interest" description="Disordered" evidence="1">
    <location>
        <begin position="448"/>
        <end position="467"/>
    </location>
</feature>
<accession>A0ABQ7JWC6</accession>
<keyword evidence="3" id="KW-1185">Reference proteome</keyword>
<dbReference type="Proteomes" id="UP001194696">
    <property type="component" value="Unassembled WGS sequence"/>
</dbReference>
<feature type="compositionally biased region" description="Low complexity" evidence="1">
    <location>
        <begin position="591"/>
        <end position="607"/>
    </location>
</feature>
<dbReference type="Gene3D" id="3.80.10.10">
    <property type="entry name" value="Ribonuclease Inhibitor"/>
    <property type="match status" value="2"/>
</dbReference>
<dbReference type="InterPro" id="IPR001611">
    <property type="entry name" value="Leu-rich_rpt"/>
</dbReference>
<feature type="compositionally biased region" description="Polar residues" evidence="1">
    <location>
        <begin position="519"/>
        <end position="535"/>
    </location>
</feature>
<sequence>MSLNPLDIPEILQWVLCYRQILDLDDLFSTSLVNKTWYQVSKRAQWIRVELDSDSWVDPYHQALAAQLSKHGHFVRTLVLRECVADRSQLEALLPFMTHLQSIIVGRVTLYNRSSSLFQSLELLPMAHLQHLCLPHVSAASGRIDLLLRICESLAHRIAHLDLMDSEIDDDVLKDIARTCPSLRTLDLSRNEVVAFKGVLESSSDTDYDYSMNNWATAAMWTSNRSNSNNNPYSQRRVVLQHDTTFDADDTLSIFLKESKQQQTYHHQQRYQTQYQTQYLGQTPSSTRSSAQSLCPLRLYPSKLLQEDPPFMHLEELSLVFCFGIANTEFQALFRSFRNKSLRSLDLQFTNIEDSGLEALAHNLGQRLTNISVSYCNRITAHGIRALVEPNRCPRLLELEFLSCDLVSADCFRNPEPFWGCHRLRRLEFTFHPRVAMKRMDIERAAAAAEADVEEQHRQQQQQSGQSASVELLLHVGTNNIGLVLPHAQDQSQQSQAQLQQHLDQQQQHLEQQQHHQQVPTLTNKQDKQTLSQMDSGVYSEDESQVQEQCRDSLWLQEQESVRNDYYALFRQLKRLTELRYLNIYNSPALNNNSNTHSSDSSSLQVGHSSLSSSRVFTNAVEPESTLLTIDPTPTSPSQEQWEELAMEEQDGSSSSDYFRTTGRHEHRRESIASGSGQRDDDDVDEMDAESRLSVSDDQSNKALGVAELSEAYREESQTTTMTPTISEPESVHPFSLRMGLKALQRLSHLESLTFYERSSVTLGEAEVRWIGKHFPHLSTLQLRGSIDVTEKASQQLASRRPDIKLQICSLFE</sequence>
<evidence type="ECO:0008006" key="4">
    <source>
        <dbReference type="Google" id="ProtNLM"/>
    </source>
</evidence>
<proteinExistence type="predicted"/>
<feature type="compositionally biased region" description="Polar residues" evidence="1">
    <location>
        <begin position="626"/>
        <end position="640"/>
    </location>
</feature>
<gene>
    <name evidence="2" type="ORF">BGZ96_009522</name>
</gene>
<feature type="compositionally biased region" description="Polar residues" evidence="1">
    <location>
        <begin position="718"/>
        <end position="728"/>
    </location>
</feature>
<comment type="caution">
    <text evidence="2">The sequence shown here is derived from an EMBL/GenBank/DDBJ whole genome shotgun (WGS) entry which is preliminary data.</text>
</comment>
<feature type="compositionally biased region" description="Acidic residues" evidence="1">
    <location>
        <begin position="641"/>
        <end position="651"/>
    </location>
</feature>
<dbReference type="InterPro" id="IPR032675">
    <property type="entry name" value="LRR_dom_sf"/>
</dbReference>